<name>A0AAX3E5X7_9EURY</name>
<dbReference type="GeneID" id="4846195"/>
<gene>
    <name evidence="1" type="ORF">OH143_07280</name>
</gene>
<sequence length="252" mass="27530">MNQTHIGAIALTCCIAFFAGALFTCVLVHNPEPPAPTLRQNIYGLPLSEMWAIVQDRTGVENSTAVLGDFRLVIDGHGAVEQLSFEFYGDDTGLPHWYRVAASSTGRVTWNSLEVDRVPPGEHPLTLFTEIERIPYRELAGENGILIVGVSSQSGGLGYDASYGDLYALRQGEFIPLKHVGFNTTEPWYTIDVSHGVKDGSGLVGTYYCTIFTLRDLVKAERVYYPDGRFFWPPPGSLPADTDELPGLGAAS</sequence>
<reference evidence="1" key="1">
    <citation type="submission" date="2022-10" db="EMBL/GenBank/DDBJ databases">
        <title>Complete genome of Methanoculleus submarinus DSM 15122.</title>
        <authorList>
            <person name="Chen S.-C."/>
            <person name="Lai S.-J."/>
            <person name="You Y.-T."/>
        </authorList>
    </citation>
    <scope>NUCLEOTIDE SEQUENCE</scope>
    <source>
        <strain evidence="1">DSM 15122</strain>
    </source>
</reference>
<evidence type="ECO:0000313" key="2">
    <source>
        <dbReference type="Proteomes" id="UP001156196"/>
    </source>
</evidence>
<evidence type="ECO:0008006" key="3">
    <source>
        <dbReference type="Google" id="ProtNLM"/>
    </source>
</evidence>
<dbReference type="GeneID" id="76730682"/>
<proteinExistence type="predicted"/>
<dbReference type="KEGG" id="msum:OH143_07280"/>
<dbReference type="Proteomes" id="UP001156196">
    <property type="component" value="Chromosome"/>
</dbReference>
<dbReference type="RefSeq" id="WP_011842954.1">
    <property type="nucleotide sequence ID" value="NZ_CP109831.1"/>
</dbReference>
<organism evidence="1 2">
    <name type="scientific">Methanoculleus submarinus</name>
    <dbReference type="NCBI Taxonomy" id="204050"/>
    <lineage>
        <taxon>Archaea</taxon>
        <taxon>Methanobacteriati</taxon>
        <taxon>Methanobacteriota</taxon>
        <taxon>Stenosarchaea group</taxon>
        <taxon>Methanomicrobia</taxon>
        <taxon>Methanomicrobiales</taxon>
        <taxon>Methanomicrobiaceae</taxon>
        <taxon>Methanoculleus</taxon>
    </lineage>
</organism>
<dbReference type="AlphaFoldDB" id="A0AAX3E5X7"/>
<accession>A0AAX3E5X7</accession>
<keyword evidence="2" id="KW-1185">Reference proteome</keyword>
<dbReference type="EMBL" id="CP109831">
    <property type="protein sequence ID" value="UYU17512.1"/>
    <property type="molecule type" value="Genomic_DNA"/>
</dbReference>
<evidence type="ECO:0000313" key="1">
    <source>
        <dbReference type="EMBL" id="UYU17512.1"/>
    </source>
</evidence>
<protein>
    <recommendedName>
        <fullName evidence="3">DUF4178 domain-containing protein</fullName>
    </recommendedName>
</protein>